<dbReference type="InterPro" id="IPR019734">
    <property type="entry name" value="TPR_rpt"/>
</dbReference>
<dbReference type="PROSITE" id="PS50005">
    <property type="entry name" value="TPR"/>
    <property type="match status" value="1"/>
</dbReference>
<comment type="caution">
    <text evidence="4">The sequence shown here is derived from an EMBL/GenBank/DDBJ whole genome shotgun (WGS) entry which is preliminary data.</text>
</comment>
<feature type="chain" id="PRO_5046116633" evidence="2">
    <location>
        <begin position="27"/>
        <end position="319"/>
    </location>
</feature>
<proteinExistence type="predicted"/>
<dbReference type="RefSeq" id="WP_305945779.1">
    <property type="nucleotide sequence ID" value="NZ_JAUZVY010000005.1"/>
</dbReference>
<gene>
    <name evidence="4" type="ORF">Q3O59_11840</name>
</gene>
<evidence type="ECO:0000256" key="2">
    <source>
        <dbReference type="SAM" id="SignalP"/>
    </source>
</evidence>
<name>A0ABT9GRW3_9GAMM</name>
<dbReference type="Gene3D" id="1.25.40.10">
    <property type="entry name" value="Tetratricopeptide repeat domain"/>
    <property type="match status" value="1"/>
</dbReference>
<dbReference type="InterPro" id="IPR011990">
    <property type="entry name" value="TPR-like_helical_dom_sf"/>
</dbReference>
<evidence type="ECO:0000313" key="4">
    <source>
        <dbReference type="EMBL" id="MDP4529713.1"/>
    </source>
</evidence>
<keyword evidence="5" id="KW-1185">Reference proteome</keyword>
<reference evidence="4 5" key="1">
    <citation type="submission" date="2023-08" db="EMBL/GenBank/DDBJ databases">
        <authorList>
            <person name="Joshi A."/>
            <person name="Thite S."/>
        </authorList>
    </citation>
    <scope>NUCLEOTIDE SEQUENCE [LARGE SCALE GENOMIC DNA]</scope>
    <source>
        <strain evidence="4 5">1E1</strain>
    </source>
</reference>
<evidence type="ECO:0000256" key="1">
    <source>
        <dbReference type="PROSITE-ProRule" id="PRU00339"/>
    </source>
</evidence>
<feature type="signal peptide" evidence="2">
    <location>
        <begin position="1"/>
        <end position="26"/>
    </location>
</feature>
<protein>
    <submittedName>
        <fullName evidence="4">PA2778 family cysteine peptidase</fullName>
    </submittedName>
</protein>
<keyword evidence="1" id="KW-0802">TPR repeat</keyword>
<sequence>MHQDFRQLSWRCFCGCLLLLWLSACSQTRPPAQYHRLIAAGLPAIELTETPFYPQLQYQCGPAALATVLQSSGVVSAEPELLAEQVYLPKRQGSLQAELMAASRRAERVPYPLSPELEALVTELHAGHPVLVLKNLGLARFPRWHYAVVIGYDPSRQQLLLRSGTEPRQRLSLRRFERSWQLADYWALVVPAAGSLPATAEPGRYLSAVAQVEQQGRLELAALSYTAAQQRWPNDDRVLFALGNIAYQQADFTTAKLHYYRALELAPAEAAYAFNLSWALLRLGKVPEALSMAELSAQLAPEHPRYSQASVLLQRALSD</sequence>
<dbReference type="PROSITE" id="PS51257">
    <property type="entry name" value="PROKAR_LIPOPROTEIN"/>
    <property type="match status" value="1"/>
</dbReference>
<dbReference type="Gene3D" id="3.90.70.10">
    <property type="entry name" value="Cysteine proteinases"/>
    <property type="match status" value="1"/>
</dbReference>
<accession>A0ABT9GRW3</accession>
<dbReference type="SMART" id="SM00028">
    <property type="entry name" value="TPR"/>
    <property type="match status" value="2"/>
</dbReference>
<organism evidence="4 5">
    <name type="scientific">Alkalimonas delamerensis</name>
    <dbReference type="NCBI Taxonomy" id="265981"/>
    <lineage>
        <taxon>Bacteria</taxon>
        <taxon>Pseudomonadati</taxon>
        <taxon>Pseudomonadota</taxon>
        <taxon>Gammaproteobacteria</taxon>
        <taxon>Alkalimonas</taxon>
    </lineage>
</organism>
<feature type="repeat" description="TPR" evidence="1">
    <location>
        <begin position="236"/>
        <end position="269"/>
    </location>
</feature>
<keyword evidence="2" id="KW-0732">Signal</keyword>
<dbReference type="InterPro" id="IPR039563">
    <property type="entry name" value="Peptidase_C39_single_dom"/>
</dbReference>
<dbReference type="Pfam" id="PF13529">
    <property type="entry name" value="Peptidase_C39_2"/>
    <property type="match status" value="1"/>
</dbReference>
<dbReference type="SUPFAM" id="SSF48452">
    <property type="entry name" value="TPR-like"/>
    <property type="match status" value="1"/>
</dbReference>
<feature type="domain" description="Peptidase C39-like" evidence="3">
    <location>
        <begin position="49"/>
        <end position="159"/>
    </location>
</feature>
<evidence type="ECO:0000259" key="3">
    <source>
        <dbReference type="Pfam" id="PF13529"/>
    </source>
</evidence>
<dbReference type="Proteomes" id="UP001236258">
    <property type="component" value="Unassembled WGS sequence"/>
</dbReference>
<dbReference type="NCBIfam" id="NF033920">
    <property type="entry name" value="C39_PA2778_fam"/>
    <property type="match status" value="1"/>
</dbReference>
<dbReference type="EMBL" id="JAUZVY010000005">
    <property type="protein sequence ID" value="MDP4529713.1"/>
    <property type="molecule type" value="Genomic_DNA"/>
</dbReference>
<dbReference type="CDD" id="cd02549">
    <property type="entry name" value="Peptidase_C39A"/>
    <property type="match status" value="1"/>
</dbReference>
<dbReference type="InterPro" id="IPR039564">
    <property type="entry name" value="Peptidase_C39-like"/>
</dbReference>
<evidence type="ECO:0000313" key="5">
    <source>
        <dbReference type="Proteomes" id="UP001236258"/>
    </source>
</evidence>